<dbReference type="Proteomes" id="UP000273143">
    <property type="component" value="Chromosome"/>
</dbReference>
<name>A0A3S9XAM2_9GAMM</name>
<reference evidence="3" key="1">
    <citation type="submission" date="2018-06" db="EMBL/GenBank/DDBJ databases">
        <title>Complete genome of Pseudomonas insecticola strain QZS01.</title>
        <authorList>
            <person name="Wang J."/>
            <person name="Su Q."/>
        </authorList>
    </citation>
    <scope>NUCLEOTIDE SEQUENCE [LARGE SCALE GENOMIC DNA]</scope>
    <source>
        <strain evidence="3">QZS01</strain>
    </source>
</reference>
<organism evidence="2 3">
    <name type="scientific">Entomomonas moraniae</name>
    <dbReference type="NCBI Taxonomy" id="2213226"/>
    <lineage>
        <taxon>Bacteria</taxon>
        <taxon>Pseudomonadati</taxon>
        <taxon>Pseudomonadota</taxon>
        <taxon>Gammaproteobacteria</taxon>
        <taxon>Pseudomonadales</taxon>
        <taxon>Pseudomonadaceae</taxon>
        <taxon>Entomomonas</taxon>
    </lineage>
</organism>
<proteinExistence type="predicted"/>
<dbReference type="EMBL" id="CP029822">
    <property type="protein sequence ID" value="AZS49331.1"/>
    <property type="molecule type" value="Genomic_DNA"/>
</dbReference>
<evidence type="ECO:0000313" key="3">
    <source>
        <dbReference type="Proteomes" id="UP000273143"/>
    </source>
</evidence>
<dbReference type="AlphaFoldDB" id="A0A3S9XAM2"/>
<sequence length="82" mass="9442">MAKKQVTEFDYKRLFEETVGGQDVLEELIARFSMPPSFDEHNATLKTYYRAGQRSVVDFILSRINRANGVTDDVQNETPINE</sequence>
<accession>A0A3S9XAM2</accession>
<feature type="domain" description="Bbp19-like phage" evidence="1">
    <location>
        <begin position="11"/>
        <end position="61"/>
    </location>
</feature>
<keyword evidence="3" id="KW-1185">Reference proteome</keyword>
<dbReference type="RefSeq" id="WP_127161548.1">
    <property type="nucleotide sequence ID" value="NZ_CP029822.1"/>
</dbReference>
<dbReference type="InterPro" id="IPR057447">
    <property type="entry name" value="Bbp19-like_phage"/>
</dbReference>
<protein>
    <recommendedName>
        <fullName evidence="1">Bbp19-like phage domain-containing protein</fullName>
    </recommendedName>
</protein>
<evidence type="ECO:0000259" key="1">
    <source>
        <dbReference type="Pfam" id="PF25181"/>
    </source>
</evidence>
<evidence type="ECO:0000313" key="2">
    <source>
        <dbReference type="EMBL" id="AZS49331.1"/>
    </source>
</evidence>
<dbReference type="KEGG" id="emo:DM558_00410"/>
<gene>
    <name evidence="2" type="ORF">DM558_00410</name>
</gene>
<dbReference type="Pfam" id="PF25181">
    <property type="entry name" value="Phage_Bbp19"/>
    <property type="match status" value="1"/>
</dbReference>